<dbReference type="InterPro" id="IPR017964">
    <property type="entry name" value="DNA-dir_DNA_pol_B_CS"/>
</dbReference>
<proteinExistence type="inferred from homology"/>
<dbReference type="InterPro" id="IPR050240">
    <property type="entry name" value="DNA_pol_type-B"/>
</dbReference>
<dbReference type="InterPro" id="IPR012337">
    <property type="entry name" value="RNaseH-like_sf"/>
</dbReference>
<sequence length="801" mass="92511">MKIPLYARNFEDRMRYKTKLEVWHDKEKEIVDIPFKPYFYSRKPRSISVAQVEMERLKFISDLHSETLYKYNFNSVKDIPLYRDEDSLEADIPYIQRVAIDAPNFYTRYPQTKPLDMFYFDIETDTSGAFPKPERNIITALSYALNDGELVTYTVDNIKQGDANILEAFTSDIKKLNPDSFVGYNSTYFDIPYIIDRLRINGMSDESLSRNKGGASFVNQQGQTILNIQGRVNADVFREVKLDQTLFGISDRKLKTVGKFFNVEKKIQQLPGYEDYKMILEDLGNIRSIVGTPKLKKYIESDVLITRELSRFYFNNVTTFAEMLRVPISVMTKRSANLIGTIVYARELAKKKIISDDPNFKRFPTVFGIPEFDERRGRYSFNGGTGVQGALVGLFKDGKSLPLFNELKEQFKDVYKLDFASLYPTIQRTFNLSPETTKIIEIKEKGPKILTYEKKDGYSILGIPDRKMGYVLIKILPEEGFLPIMLTELHHKRLEIKAKLKDVNLSEHEREGLESLSWSNKVVQNMNYGLGGAAYFRYSDLAVTIATTGIGRFLMQMVLDVNLQVNIACDTDGLYLTGVPDVGEYNRIINEYIEKQFELKSYLDIEVEGPYPNSYFLKRKNYILQREDKVIIKHGNSFKGSAKNVIFSYALERLIDSMFNNPKKIKEAIKDCFKLDERNIKDYIQRTGIHRPLSEYASGSCLQVAMARQYADFHNIEVTQGDSIEYVKQEGGYVIRDLAKLRKIDKKYYLSQVKRVLERLNLTQVSVNTTKGFKHKMYKRGRSGYIFDGQSVCQQVTLDGV</sequence>
<dbReference type="Gene3D" id="1.10.132.60">
    <property type="entry name" value="DNA polymerase family B, C-terminal domain"/>
    <property type="match status" value="1"/>
</dbReference>
<dbReference type="GO" id="GO:0003887">
    <property type="term" value="F:DNA-directed DNA polymerase activity"/>
    <property type="evidence" value="ECO:0007669"/>
    <property type="project" value="UniProtKB-KW"/>
</dbReference>
<dbReference type="InterPro" id="IPR006133">
    <property type="entry name" value="DNA-dir_DNA_pol_B_exonuc"/>
</dbReference>
<dbReference type="EMBL" id="LAZR01000284">
    <property type="protein sequence ID" value="KKN77158.1"/>
    <property type="molecule type" value="Genomic_DNA"/>
</dbReference>
<name>A0A0F9WFQ3_9ZZZZ</name>
<dbReference type="Pfam" id="PF03104">
    <property type="entry name" value="DNA_pol_B_exo1"/>
    <property type="match status" value="1"/>
</dbReference>
<evidence type="ECO:0000259" key="9">
    <source>
        <dbReference type="Pfam" id="PF03104"/>
    </source>
</evidence>
<dbReference type="Gene3D" id="3.30.420.10">
    <property type="entry name" value="Ribonuclease H-like superfamily/Ribonuclease H"/>
    <property type="match status" value="1"/>
</dbReference>
<dbReference type="EC" id="2.7.7.7" evidence="2"/>
<keyword evidence="6" id="KW-0238">DNA-binding</keyword>
<keyword evidence="3" id="KW-0808">Transferase</keyword>
<dbReference type="InterPro" id="IPR043502">
    <property type="entry name" value="DNA/RNA_pol_sf"/>
</dbReference>
<accession>A0A0F9WFQ3</accession>
<dbReference type="InterPro" id="IPR036397">
    <property type="entry name" value="RNaseH_sf"/>
</dbReference>
<dbReference type="PANTHER" id="PTHR10322:SF23">
    <property type="entry name" value="DNA POLYMERASE DELTA CATALYTIC SUBUNIT"/>
    <property type="match status" value="1"/>
</dbReference>
<comment type="catalytic activity">
    <reaction evidence="7">
        <text>DNA(n) + a 2'-deoxyribonucleoside 5'-triphosphate = DNA(n+1) + diphosphate</text>
        <dbReference type="Rhea" id="RHEA:22508"/>
        <dbReference type="Rhea" id="RHEA-COMP:17339"/>
        <dbReference type="Rhea" id="RHEA-COMP:17340"/>
        <dbReference type="ChEBI" id="CHEBI:33019"/>
        <dbReference type="ChEBI" id="CHEBI:61560"/>
        <dbReference type="ChEBI" id="CHEBI:173112"/>
        <dbReference type="EC" id="2.7.7.7"/>
    </reaction>
</comment>
<evidence type="ECO:0000256" key="1">
    <source>
        <dbReference type="ARBA" id="ARBA00005755"/>
    </source>
</evidence>
<keyword evidence="4" id="KW-0548">Nucleotidyltransferase</keyword>
<evidence type="ECO:0000259" key="8">
    <source>
        <dbReference type="Pfam" id="PF00136"/>
    </source>
</evidence>
<evidence type="ECO:0000256" key="6">
    <source>
        <dbReference type="ARBA" id="ARBA00023125"/>
    </source>
</evidence>
<dbReference type="Gene3D" id="1.10.287.690">
    <property type="entry name" value="Helix hairpin bin"/>
    <property type="match status" value="1"/>
</dbReference>
<dbReference type="PANTHER" id="PTHR10322">
    <property type="entry name" value="DNA POLYMERASE CATALYTIC SUBUNIT"/>
    <property type="match status" value="1"/>
</dbReference>
<comment type="similarity">
    <text evidence="1">Belongs to the DNA polymerase type-B family.</text>
</comment>
<dbReference type="GO" id="GO:0003677">
    <property type="term" value="F:DNA binding"/>
    <property type="evidence" value="ECO:0007669"/>
    <property type="project" value="UniProtKB-KW"/>
</dbReference>
<dbReference type="SUPFAM" id="SSF56672">
    <property type="entry name" value="DNA/RNA polymerases"/>
    <property type="match status" value="1"/>
</dbReference>
<dbReference type="PROSITE" id="PS00116">
    <property type="entry name" value="DNA_POLYMERASE_B"/>
    <property type="match status" value="1"/>
</dbReference>
<dbReference type="InterPro" id="IPR006172">
    <property type="entry name" value="DNA-dir_DNA_pol_B"/>
</dbReference>
<protein>
    <recommendedName>
        <fullName evidence="2">DNA-directed DNA polymerase</fullName>
        <ecNumber evidence="2">2.7.7.7</ecNumber>
    </recommendedName>
</protein>
<dbReference type="InterPro" id="IPR023211">
    <property type="entry name" value="DNA_pol_palm_dom_sf"/>
</dbReference>
<dbReference type="InterPro" id="IPR042087">
    <property type="entry name" value="DNA_pol_B_thumb"/>
</dbReference>
<reference evidence="10" key="1">
    <citation type="journal article" date="2015" name="Nature">
        <title>Complex archaea that bridge the gap between prokaryotes and eukaryotes.</title>
        <authorList>
            <person name="Spang A."/>
            <person name="Saw J.H."/>
            <person name="Jorgensen S.L."/>
            <person name="Zaremba-Niedzwiedzka K."/>
            <person name="Martijn J."/>
            <person name="Lind A.E."/>
            <person name="van Eijk R."/>
            <person name="Schleper C."/>
            <person name="Guy L."/>
            <person name="Ettema T.J."/>
        </authorList>
    </citation>
    <scope>NUCLEOTIDE SEQUENCE</scope>
</reference>
<feature type="domain" description="DNA-directed DNA polymerase family B multifunctional" evidence="8">
    <location>
        <begin position="413"/>
        <end position="759"/>
    </location>
</feature>
<gene>
    <name evidence="10" type="ORF">LCGC14_0363550</name>
</gene>
<evidence type="ECO:0000256" key="5">
    <source>
        <dbReference type="ARBA" id="ARBA00022932"/>
    </source>
</evidence>
<dbReference type="InterPro" id="IPR006134">
    <property type="entry name" value="DNA-dir_DNA_pol_B_multi_dom"/>
</dbReference>
<evidence type="ECO:0000256" key="2">
    <source>
        <dbReference type="ARBA" id="ARBA00012417"/>
    </source>
</evidence>
<feature type="domain" description="DNA-directed DNA polymerase family B exonuclease" evidence="9">
    <location>
        <begin position="113"/>
        <end position="257"/>
    </location>
</feature>
<dbReference type="GO" id="GO:0000166">
    <property type="term" value="F:nucleotide binding"/>
    <property type="evidence" value="ECO:0007669"/>
    <property type="project" value="InterPro"/>
</dbReference>
<organism evidence="10">
    <name type="scientific">marine sediment metagenome</name>
    <dbReference type="NCBI Taxonomy" id="412755"/>
    <lineage>
        <taxon>unclassified sequences</taxon>
        <taxon>metagenomes</taxon>
        <taxon>ecological metagenomes</taxon>
    </lineage>
</organism>
<evidence type="ECO:0000256" key="7">
    <source>
        <dbReference type="ARBA" id="ARBA00049244"/>
    </source>
</evidence>
<comment type="caution">
    <text evidence="10">The sequence shown here is derived from an EMBL/GenBank/DDBJ whole genome shotgun (WGS) entry which is preliminary data.</text>
</comment>
<evidence type="ECO:0000313" key="10">
    <source>
        <dbReference type="EMBL" id="KKN77158.1"/>
    </source>
</evidence>
<evidence type="ECO:0000256" key="4">
    <source>
        <dbReference type="ARBA" id="ARBA00022695"/>
    </source>
</evidence>
<dbReference type="SUPFAM" id="SSF53098">
    <property type="entry name" value="Ribonuclease H-like"/>
    <property type="match status" value="1"/>
</dbReference>
<dbReference type="Pfam" id="PF00136">
    <property type="entry name" value="DNA_pol_B"/>
    <property type="match status" value="1"/>
</dbReference>
<dbReference type="AlphaFoldDB" id="A0A0F9WFQ3"/>
<dbReference type="Gene3D" id="3.90.1600.10">
    <property type="entry name" value="Palm domain of DNA polymerase"/>
    <property type="match status" value="1"/>
</dbReference>
<dbReference type="SMART" id="SM00486">
    <property type="entry name" value="POLBc"/>
    <property type="match status" value="1"/>
</dbReference>
<evidence type="ECO:0000256" key="3">
    <source>
        <dbReference type="ARBA" id="ARBA00022679"/>
    </source>
</evidence>
<keyword evidence="5" id="KW-0239">DNA-directed DNA polymerase</keyword>